<reference evidence="2" key="1">
    <citation type="submission" date="2019-04" db="EMBL/GenBank/DDBJ databases">
        <title>Sequencing of skin fungus with MAO and IRED activity.</title>
        <authorList>
            <person name="Marsaioli A.J."/>
            <person name="Bonatto J.M.C."/>
            <person name="Reis Junior O."/>
        </authorList>
    </citation>
    <scope>NUCLEOTIDE SEQUENCE</scope>
    <source>
        <strain evidence="2">28M1</strain>
    </source>
</reference>
<evidence type="ECO:0000313" key="2">
    <source>
        <dbReference type="EMBL" id="KAF3040542.1"/>
    </source>
</evidence>
<dbReference type="OrthoDB" id="538223at2759"/>
<evidence type="ECO:0000256" key="1">
    <source>
        <dbReference type="SAM" id="MobiDB-lite"/>
    </source>
</evidence>
<dbReference type="EMBL" id="SWKV01000025">
    <property type="protein sequence ID" value="KAF3040542.1"/>
    <property type="molecule type" value="Genomic_DNA"/>
</dbReference>
<proteinExistence type="predicted"/>
<feature type="region of interest" description="Disordered" evidence="1">
    <location>
        <begin position="1"/>
        <end position="20"/>
    </location>
</feature>
<name>A0A9P5C2E7_9PLEO</name>
<organism evidence="2 3">
    <name type="scientific">Didymella heteroderae</name>
    <dbReference type="NCBI Taxonomy" id="1769908"/>
    <lineage>
        <taxon>Eukaryota</taxon>
        <taxon>Fungi</taxon>
        <taxon>Dikarya</taxon>
        <taxon>Ascomycota</taxon>
        <taxon>Pezizomycotina</taxon>
        <taxon>Dothideomycetes</taxon>
        <taxon>Pleosporomycetidae</taxon>
        <taxon>Pleosporales</taxon>
        <taxon>Pleosporineae</taxon>
        <taxon>Didymellaceae</taxon>
        <taxon>Didymella</taxon>
    </lineage>
</organism>
<keyword evidence="3" id="KW-1185">Reference proteome</keyword>
<feature type="region of interest" description="Disordered" evidence="1">
    <location>
        <begin position="155"/>
        <end position="176"/>
    </location>
</feature>
<feature type="compositionally biased region" description="Acidic residues" evidence="1">
    <location>
        <begin position="155"/>
        <end position="165"/>
    </location>
</feature>
<accession>A0A9P5C2E7</accession>
<evidence type="ECO:0000313" key="3">
    <source>
        <dbReference type="Proteomes" id="UP000758155"/>
    </source>
</evidence>
<comment type="caution">
    <text evidence="2">The sequence shown here is derived from an EMBL/GenBank/DDBJ whole genome shotgun (WGS) entry which is preliminary data.</text>
</comment>
<sequence>MASTSAEAYGLPSNAPPFIEERPLGEPSRFAIFHTVPMDKRSRQRLEKLINRVGSGDANHSKLAPTPDFTGCSLRDMCNHFIAVRESDESVQPFYFIVTDNANFQTEGVLGICLDCNNGGDGDVGVARCPVDMVDGRGAGLYYGLAEWEETQEAEQLEYGPDQDPEQERDTRPGPVQLRSTYGSYSLVEKGELAVLHLRSLSMGADSLSCTYQSNVGFVVA</sequence>
<gene>
    <name evidence="2" type="ORF">E8E12_008934</name>
</gene>
<protein>
    <submittedName>
        <fullName evidence="2">Uncharacterized protein</fullName>
    </submittedName>
</protein>
<dbReference type="AlphaFoldDB" id="A0A9P5C2E7"/>
<dbReference type="Proteomes" id="UP000758155">
    <property type="component" value="Unassembled WGS sequence"/>
</dbReference>